<dbReference type="InterPro" id="IPR025751">
    <property type="entry name" value="RsbRD_N_dom"/>
</dbReference>
<name>A0ABW4A5A9_9ACTN</name>
<sequence length="383" mass="41033">MTYHGVTNSPWLRVPTDLAVAMRPRLPAAVAAIAAAVGESSEAGGEKFERDVRTAVQVALDRFLDLAGTDEPALPPRIREVFVALGAAEARESRGPEALLASLRIASRLLLRTATEALTEQRPVSVAEVIDLSDATNAFIDELANACTDGLTRQLREQAGEGDRRRRQLADLLLAGGSPPELVREAAAGIGWPGVDGVVPVLLPPDQARDARFRFGADGVVAERGRDAVLLLRAGPRADRAALTEALHGRDAVVGPALPWTEVPQAVRLAERAAELAPAGPGPTFVDDHFAALALRGEPGALAVLTAQRLAPLAGLRAGQRDAFLVTLSSWLRHWGSRTAVAAELFVHPQTVSYRLNRLRELLGDDLDDPRIRFELQLVLTDR</sequence>
<evidence type="ECO:0000259" key="1">
    <source>
        <dbReference type="Pfam" id="PF13556"/>
    </source>
</evidence>
<dbReference type="PANTHER" id="PTHR33744">
    <property type="entry name" value="CARBOHYDRATE DIACID REGULATOR"/>
    <property type="match status" value="1"/>
</dbReference>
<protein>
    <submittedName>
        <fullName evidence="3">PucR family transcriptional regulator</fullName>
    </submittedName>
</protein>
<dbReference type="Proteomes" id="UP001597183">
    <property type="component" value="Unassembled WGS sequence"/>
</dbReference>
<dbReference type="Pfam" id="PF13556">
    <property type="entry name" value="HTH_30"/>
    <property type="match status" value="1"/>
</dbReference>
<evidence type="ECO:0000313" key="3">
    <source>
        <dbReference type="EMBL" id="MFD1365663.1"/>
    </source>
</evidence>
<dbReference type="InterPro" id="IPR025736">
    <property type="entry name" value="PucR_C-HTH_dom"/>
</dbReference>
<keyword evidence="4" id="KW-1185">Reference proteome</keyword>
<evidence type="ECO:0000259" key="2">
    <source>
        <dbReference type="Pfam" id="PF14361"/>
    </source>
</evidence>
<dbReference type="InterPro" id="IPR051448">
    <property type="entry name" value="CdaR-like_regulators"/>
</dbReference>
<comment type="caution">
    <text evidence="3">The sequence shown here is derived from an EMBL/GenBank/DDBJ whole genome shotgun (WGS) entry which is preliminary data.</text>
</comment>
<feature type="domain" description="RsbT co-antagonist protein RsbRD N-terminal" evidence="2">
    <location>
        <begin position="28"/>
        <end position="166"/>
    </location>
</feature>
<accession>A0ABW4A5A9</accession>
<evidence type="ECO:0000313" key="4">
    <source>
        <dbReference type="Proteomes" id="UP001597183"/>
    </source>
</evidence>
<dbReference type="Pfam" id="PF14361">
    <property type="entry name" value="RsbRD_N"/>
    <property type="match status" value="1"/>
</dbReference>
<proteinExistence type="predicted"/>
<organism evidence="3 4">
    <name type="scientific">Actinoplanes sichuanensis</name>
    <dbReference type="NCBI Taxonomy" id="512349"/>
    <lineage>
        <taxon>Bacteria</taxon>
        <taxon>Bacillati</taxon>
        <taxon>Actinomycetota</taxon>
        <taxon>Actinomycetes</taxon>
        <taxon>Micromonosporales</taxon>
        <taxon>Micromonosporaceae</taxon>
        <taxon>Actinoplanes</taxon>
    </lineage>
</organism>
<dbReference type="InterPro" id="IPR042070">
    <property type="entry name" value="PucR_C-HTH_sf"/>
</dbReference>
<gene>
    <name evidence="3" type="ORF">ACFQ5G_09955</name>
</gene>
<dbReference type="PANTHER" id="PTHR33744:SF1">
    <property type="entry name" value="DNA-BINDING TRANSCRIPTIONAL ACTIVATOR ADER"/>
    <property type="match status" value="1"/>
</dbReference>
<dbReference type="RefSeq" id="WP_317792804.1">
    <property type="nucleotide sequence ID" value="NZ_AP028461.1"/>
</dbReference>
<feature type="domain" description="PucR C-terminal helix-turn-helix" evidence="1">
    <location>
        <begin position="325"/>
        <end position="380"/>
    </location>
</feature>
<dbReference type="Gene3D" id="1.10.10.2840">
    <property type="entry name" value="PucR C-terminal helix-turn-helix domain"/>
    <property type="match status" value="1"/>
</dbReference>
<reference evidence="4" key="1">
    <citation type="journal article" date="2019" name="Int. J. Syst. Evol. Microbiol.">
        <title>The Global Catalogue of Microorganisms (GCM) 10K type strain sequencing project: providing services to taxonomists for standard genome sequencing and annotation.</title>
        <authorList>
            <consortium name="The Broad Institute Genomics Platform"/>
            <consortium name="The Broad Institute Genome Sequencing Center for Infectious Disease"/>
            <person name="Wu L."/>
            <person name="Ma J."/>
        </authorList>
    </citation>
    <scope>NUCLEOTIDE SEQUENCE [LARGE SCALE GENOMIC DNA]</scope>
    <source>
        <strain evidence="4">CCM 7526</strain>
    </source>
</reference>
<dbReference type="EMBL" id="JBHTMK010000012">
    <property type="protein sequence ID" value="MFD1365663.1"/>
    <property type="molecule type" value="Genomic_DNA"/>
</dbReference>